<evidence type="ECO:0000256" key="9">
    <source>
        <dbReference type="RuleBase" id="RU000461"/>
    </source>
</evidence>
<evidence type="ECO:0000256" key="4">
    <source>
        <dbReference type="ARBA" id="ARBA00022723"/>
    </source>
</evidence>
<reference evidence="11 12" key="1">
    <citation type="submission" date="2015-04" db="EMBL/GenBank/DDBJ databases">
        <title>The draft genome sequence of Fusarium langsethiae, a T-2/HT-2 mycotoxin producer.</title>
        <authorList>
            <person name="Lysoe E."/>
            <person name="Divon H.H."/>
            <person name="Terzi V."/>
            <person name="Orru L."/>
            <person name="Lamontanara A."/>
            <person name="Kolseth A.-K."/>
            <person name="Frandsen R.J."/>
            <person name="Nielsen K."/>
            <person name="Thrane U."/>
        </authorList>
    </citation>
    <scope>NUCLEOTIDE SEQUENCE [LARGE SCALE GENOMIC DNA]</scope>
    <source>
        <strain evidence="11 12">Fl201059</strain>
    </source>
</reference>
<keyword evidence="12" id="KW-1185">Reference proteome</keyword>
<accession>A0A0M9ELW2</accession>
<comment type="cofactor">
    <cofactor evidence="1 8">
        <name>heme</name>
        <dbReference type="ChEBI" id="CHEBI:30413"/>
    </cofactor>
</comment>
<keyword evidence="6 8" id="KW-0408">Iron</keyword>
<dbReference type="Gene3D" id="1.10.630.10">
    <property type="entry name" value="Cytochrome P450"/>
    <property type="match status" value="1"/>
</dbReference>
<gene>
    <name evidence="11" type="ORF">FLAG1_11570</name>
</gene>
<organism evidence="11 12">
    <name type="scientific">Fusarium langsethiae</name>
    <dbReference type="NCBI Taxonomy" id="179993"/>
    <lineage>
        <taxon>Eukaryota</taxon>
        <taxon>Fungi</taxon>
        <taxon>Dikarya</taxon>
        <taxon>Ascomycota</taxon>
        <taxon>Pezizomycotina</taxon>
        <taxon>Sordariomycetes</taxon>
        <taxon>Hypocreomycetidae</taxon>
        <taxon>Hypocreales</taxon>
        <taxon>Nectriaceae</taxon>
        <taxon>Fusarium</taxon>
    </lineage>
</organism>
<evidence type="ECO:0000256" key="1">
    <source>
        <dbReference type="ARBA" id="ARBA00001971"/>
    </source>
</evidence>
<dbReference type="GO" id="GO:0016705">
    <property type="term" value="F:oxidoreductase activity, acting on paired donors, with incorporation or reduction of molecular oxygen"/>
    <property type="evidence" value="ECO:0007669"/>
    <property type="project" value="InterPro"/>
</dbReference>
<dbReference type="InterPro" id="IPR001128">
    <property type="entry name" value="Cyt_P450"/>
</dbReference>
<dbReference type="PRINTS" id="PR00463">
    <property type="entry name" value="EP450I"/>
</dbReference>
<evidence type="ECO:0000256" key="8">
    <source>
        <dbReference type="PIRSR" id="PIRSR602401-1"/>
    </source>
</evidence>
<comment type="caution">
    <text evidence="11">The sequence shown here is derived from an EMBL/GenBank/DDBJ whole genome shotgun (WGS) entry which is preliminary data.</text>
</comment>
<dbReference type="InterPro" id="IPR017972">
    <property type="entry name" value="Cyt_P450_CS"/>
</dbReference>
<keyword evidence="7 9" id="KW-0503">Monooxygenase</keyword>
<keyword evidence="10" id="KW-0812">Transmembrane</keyword>
<dbReference type="Pfam" id="PF00067">
    <property type="entry name" value="p450"/>
    <property type="match status" value="1"/>
</dbReference>
<dbReference type="InterPro" id="IPR002401">
    <property type="entry name" value="Cyt_P450_E_grp-I"/>
</dbReference>
<dbReference type="GO" id="GO:0004497">
    <property type="term" value="F:monooxygenase activity"/>
    <property type="evidence" value="ECO:0007669"/>
    <property type="project" value="UniProtKB-KW"/>
</dbReference>
<name>A0A0M9ELW2_FUSLA</name>
<evidence type="ECO:0000256" key="6">
    <source>
        <dbReference type="ARBA" id="ARBA00023004"/>
    </source>
</evidence>
<keyword evidence="3 8" id="KW-0349">Heme</keyword>
<evidence type="ECO:0000256" key="7">
    <source>
        <dbReference type="ARBA" id="ARBA00023033"/>
    </source>
</evidence>
<dbReference type="FunFam" id="1.10.630.10:FF:000047">
    <property type="entry name" value="Cytochrome P450 monooxygenase"/>
    <property type="match status" value="1"/>
</dbReference>
<dbReference type="GO" id="GO:0020037">
    <property type="term" value="F:heme binding"/>
    <property type="evidence" value="ECO:0007669"/>
    <property type="project" value="InterPro"/>
</dbReference>
<keyword evidence="10" id="KW-0472">Membrane</keyword>
<evidence type="ECO:0000313" key="12">
    <source>
        <dbReference type="Proteomes" id="UP000037904"/>
    </source>
</evidence>
<dbReference type="GO" id="GO:0009403">
    <property type="term" value="P:toxin biosynthetic process"/>
    <property type="evidence" value="ECO:0007669"/>
    <property type="project" value="UniProtKB-ARBA"/>
</dbReference>
<evidence type="ECO:0000313" key="11">
    <source>
        <dbReference type="EMBL" id="KPA35713.1"/>
    </source>
</evidence>
<dbReference type="PANTHER" id="PTHR24305">
    <property type="entry name" value="CYTOCHROME P450"/>
    <property type="match status" value="1"/>
</dbReference>
<proteinExistence type="inferred from homology"/>
<dbReference type="PROSITE" id="PS00086">
    <property type="entry name" value="CYTOCHROME_P450"/>
    <property type="match status" value="1"/>
</dbReference>
<sequence>MGVLHTELVTELSLGAKLALLPISLLLYIIVSSVYYTFFHPLAKIPGPKLYAVTQLPYFYHLTQGDWIVTVSKLHDQYGPVVRFTPNDVSFITADAVKTIYGHKNSEAKTFQKDLRSYRQNRPVSDIITSSHDDHKRMRRLLSHAFSIKALRRQEDIVNHYVDQFISGLTERARNGTNVDMVAWYNFATFDLIGHLALGQPFGCLETGTYHPWVKVLFTGIKAVLFTQILARFGIQKWANWLIPAKYNKATATHYQFTAHAALARIDANDTKSQDFMSYILRHNDEKGMSKAEIIENASLLIIAGSETTATLLSGTTYYLLKNPDKLSKLTNEIRSRFNSEEEITLTAVDQLQYLLACFSEDPPVPAGLARLAPKGGELIEGYWVPEKTSVSVPHRPAYLSSYNFKYPNKFVPERWLDDPEYASDSKPVVQPFSAGPRDCIGKNLAYTEMRILLTRLLWKFDLELLPESKDWDQQDVFLLYEKRQLHVKLTEVVREKSLVDVK</sequence>
<dbReference type="SUPFAM" id="SSF48264">
    <property type="entry name" value="Cytochrome P450"/>
    <property type="match status" value="1"/>
</dbReference>
<dbReference type="InterPro" id="IPR050121">
    <property type="entry name" value="Cytochrome_P450_monoxygenase"/>
</dbReference>
<dbReference type="GO" id="GO:0005506">
    <property type="term" value="F:iron ion binding"/>
    <property type="evidence" value="ECO:0007669"/>
    <property type="project" value="InterPro"/>
</dbReference>
<dbReference type="Proteomes" id="UP000037904">
    <property type="component" value="Unassembled WGS sequence"/>
</dbReference>
<dbReference type="CDD" id="cd11058">
    <property type="entry name" value="CYP60B-like"/>
    <property type="match status" value="1"/>
</dbReference>
<dbReference type="PANTHER" id="PTHR24305:SF210">
    <property type="entry name" value="CYTOCHROME P450 MONOOXYGENASE ASQL-RELATED"/>
    <property type="match status" value="1"/>
</dbReference>
<evidence type="ECO:0000256" key="5">
    <source>
        <dbReference type="ARBA" id="ARBA00023002"/>
    </source>
</evidence>
<evidence type="ECO:0000256" key="10">
    <source>
        <dbReference type="SAM" id="Phobius"/>
    </source>
</evidence>
<feature type="transmembrane region" description="Helical" evidence="10">
    <location>
        <begin position="20"/>
        <end position="39"/>
    </location>
</feature>
<protein>
    <submittedName>
        <fullName evidence="11">Isotrichodermin c-15 hydroxylase</fullName>
    </submittedName>
</protein>
<feature type="binding site" description="axial binding residue" evidence="8">
    <location>
        <position position="440"/>
    </location>
    <ligand>
        <name>heme</name>
        <dbReference type="ChEBI" id="CHEBI:30413"/>
    </ligand>
    <ligandPart>
        <name>Fe</name>
        <dbReference type="ChEBI" id="CHEBI:18248"/>
    </ligandPart>
</feature>
<evidence type="ECO:0000256" key="2">
    <source>
        <dbReference type="ARBA" id="ARBA00010617"/>
    </source>
</evidence>
<dbReference type="AlphaFoldDB" id="A0A0M9ELW2"/>
<keyword evidence="4 8" id="KW-0479">Metal-binding</keyword>
<dbReference type="InterPro" id="IPR036396">
    <property type="entry name" value="Cyt_P450_sf"/>
</dbReference>
<keyword evidence="10" id="KW-1133">Transmembrane helix</keyword>
<comment type="similarity">
    <text evidence="2 9">Belongs to the cytochrome P450 family.</text>
</comment>
<dbReference type="PRINTS" id="PR00385">
    <property type="entry name" value="P450"/>
</dbReference>
<keyword evidence="5 9" id="KW-0560">Oxidoreductase</keyword>
<dbReference type="EMBL" id="JXCE01000935">
    <property type="protein sequence ID" value="KPA35713.1"/>
    <property type="molecule type" value="Genomic_DNA"/>
</dbReference>
<evidence type="ECO:0000256" key="3">
    <source>
        <dbReference type="ARBA" id="ARBA00022617"/>
    </source>
</evidence>